<feature type="transmembrane region" description="Helical" evidence="4">
    <location>
        <begin position="47"/>
        <end position="66"/>
    </location>
</feature>
<keyword evidence="2" id="KW-0378">Hydrolase</keyword>
<dbReference type="Pfam" id="PF00905">
    <property type="entry name" value="Transpeptidase"/>
    <property type="match status" value="1"/>
</dbReference>
<evidence type="ECO:0000259" key="6">
    <source>
        <dbReference type="Pfam" id="PF03717"/>
    </source>
</evidence>
<dbReference type="Gene3D" id="3.40.710.10">
    <property type="entry name" value="DD-peptidase/beta-lactamase superfamily"/>
    <property type="match status" value="1"/>
</dbReference>
<dbReference type="GO" id="GO:0016757">
    <property type="term" value="F:glycosyltransferase activity"/>
    <property type="evidence" value="ECO:0007669"/>
    <property type="project" value="UniProtKB-KW"/>
</dbReference>
<evidence type="ECO:0000313" key="7">
    <source>
        <dbReference type="EMBL" id="SBV99842.1"/>
    </source>
</evidence>
<dbReference type="InterPro" id="IPR012338">
    <property type="entry name" value="Beta-lactam/transpept-like"/>
</dbReference>
<dbReference type="PANTHER" id="PTHR30627:SF1">
    <property type="entry name" value="PEPTIDOGLYCAN D,D-TRANSPEPTIDASE FTSI"/>
    <property type="match status" value="1"/>
</dbReference>
<evidence type="ECO:0000256" key="1">
    <source>
        <dbReference type="ARBA" id="ARBA00004370"/>
    </source>
</evidence>
<dbReference type="InterPro" id="IPR036138">
    <property type="entry name" value="PBP_dimer_sf"/>
</dbReference>
<dbReference type="Pfam" id="PF03717">
    <property type="entry name" value="PBP_dimer"/>
    <property type="match status" value="1"/>
</dbReference>
<dbReference type="SUPFAM" id="SSF56519">
    <property type="entry name" value="Penicillin binding protein dimerisation domain"/>
    <property type="match status" value="1"/>
</dbReference>
<keyword evidence="3 4" id="KW-0472">Membrane</keyword>
<accession>A0A212JK86</accession>
<name>A0A212JK86_9PROT</name>
<dbReference type="Gene3D" id="3.90.1310.10">
    <property type="entry name" value="Penicillin-binding protein 2a (Domain 2)"/>
    <property type="match status" value="1"/>
</dbReference>
<dbReference type="InterPro" id="IPR001460">
    <property type="entry name" value="PCN-bd_Tpept"/>
</dbReference>
<proteinExistence type="predicted"/>
<feature type="domain" description="Penicillin-binding protein transpeptidase" evidence="5">
    <location>
        <begin position="250"/>
        <end position="532"/>
    </location>
</feature>
<evidence type="ECO:0000259" key="5">
    <source>
        <dbReference type="Pfam" id="PF00905"/>
    </source>
</evidence>
<keyword evidence="4" id="KW-1133">Transmembrane helix</keyword>
<dbReference type="InterPro" id="IPR005311">
    <property type="entry name" value="PBP_dimer"/>
</dbReference>
<keyword evidence="4" id="KW-0812">Transmembrane</keyword>
<comment type="subcellular location">
    <subcellularLocation>
        <location evidence="1">Membrane</location>
    </subcellularLocation>
</comment>
<dbReference type="GO" id="GO:0008658">
    <property type="term" value="F:penicillin binding"/>
    <property type="evidence" value="ECO:0007669"/>
    <property type="project" value="InterPro"/>
</dbReference>
<dbReference type="InterPro" id="IPR050515">
    <property type="entry name" value="Beta-lactam/transpept"/>
</dbReference>
<dbReference type="EMBL" id="FLUO01000001">
    <property type="protein sequence ID" value="SBV99842.1"/>
    <property type="molecule type" value="Genomic_DNA"/>
</dbReference>
<dbReference type="AlphaFoldDB" id="A0A212JK86"/>
<dbReference type="GO" id="GO:0004180">
    <property type="term" value="F:carboxypeptidase activity"/>
    <property type="evidence" value="ECO:0007669"/>
    <property type="project" value="UniProtKB-KW"/>
</dbReference>
<sequence>MIIRRKAAPAIVPGIDLPPDPSPPARPGLVRVEGTAKTALETGRNRLAFAGGVFLLLFLSVAVRLVDVAFHPNADQVARAVPQPELPMKTVRADITDRNGMLLATNLPTVNLYADARIVREPEKVARDLKEILPEIDVARTVERLKSGQAFVYLHRHLTPAQQFAVNRLGVPALGFEDGELRVYPQGGLFAHVVGKTDIDNRGISGIEKRFDDQLKDGQAVRLSVDLRVQTAVMRVLQDSIATFKAEGAAAVVQDVRTGEVISLVSLPDFDPNRPETMTDDAMFNRATLGVYEMGSVFKVFNTAIALESGKIQISSRYDTSPLKIANYTIHDLHSLKGPASVPEILINSSNIGSARMALEFGGEFQHAYLDRFGLTRASELEIPEVGSPQVPSGNWSNITVATVSFGHGISVSPLQVATGASAVVNGGVFRPATLLAHAPGDAAPGVRAVSERTSLMMRRLMRMVVTEGSGRKADVPGYRVAGKTGTAEKVVNGRYSKHQVLSSFLGVFPADNPRYTVLVTLDAPKGIPSTYNFATAGWNAAPTAGKVIAAIAPMLGVEPAADPFQQADPKSGPLMVAAMKGN</sequence>
<dbReference type="GO" id="GO:0071555">
    <property type="term" value="P:cell wall organization"/>
    <property type="evidence" value="ECO:0007669"/>
    <property type="project" value="TreeGrafter"/>
</dbReference>
<dbReference type="GO" id="GO:0005886">
    <property type="term" value="C:plasma membrane"/>
    <property type="evidence" value="ECO:0007669"/>
    <property type="project" value="TreeGrafter"/>
</dbReference>
<organism evidence="7">
    <name type="scientific">uncultured Alphaproteobacteria bacterium</name>
    <dbReference type="NCBI Taxonomy" id="91750"/>
    <lineage>
        <taxon>Bacteria</taxon>
        <taxon>Pseudomonadati</taxon>
        <taxon>Pseudomonadota</taxon>
        <taxon>Alphaproteobacteria</taxon>
        <taxon>environmental samples</taxon>
    </lineage>
</organism>
<keyword evidence="2" id="KW-0121">Carboxypeptidase</keyword>
<reference evidence="7" key="1">
    <citation type="submission" date="2016-04" db="EMBL/GenBank/DDBJ databases">
        <authorList>
            <person name="Evans L.H."/>
            <person name="Alamgir A."/>
            <person name="Owens N."/>
            <person name="Weber N.D."/>
            <person name="Virtaneva K."/>
            <person name="Barbian K."/>
            <person name="Babar A."/>
            <person name="Rosenke K."/>
        </authorList>
    </citation>
    <scope>NUCLEOTIDE SEQUENCE</scope>
    <source>
        <strain evidence="7">86</strain>
    </source>
</reference>
<dbReference type="SUPFAM" id="SSF56601">
    <property type="entry name" value="beta-lactamase/transpeptidase-like"/>
    <property type="match status" value="1"/>
</dbReference>
<protein>
    <submittedName>
        <fullName evidence="7">Peptidoglycan synthase FtsI</fullName>
        <ecNumber evidence="7">2.4.1.129</ecNumber>
    </submittedName>
</protein>
<gene>
    <name evidence="7" type="primary">ftsI</name>
    <name evidence="7" type="ORF">KL86APRO_11223</name>
</gene>
<evidence type="ECO:0000256" key="3">
    <source>
        <dbReference type="ARBA" id="ARBA00023136"/>
    </source>
</evidence>
<evidence type="ECO:0000256" key="4">
    <source>
        <dbReference type="SAM" id="Phobius"/>
    </source>
</evidence>
<dbReference type="PANTHER" id="PTHR30627">
    <property type="entry name" value="PEPTIDOGLYCAN D,D-TRANSPEPTIDASE"/>
    <property type="match status" value="1"/>
</dbReference>
<keyword evidence="2" id="KW-0645">Protease</keyword>
<dbReference type="Gene3D" id="3.30.450.330">
    <property type="match status" value="1"/>
</dbReference>
<evidence type="ECO:0000256" key="2">
    <source>
        <dbReference type="ARBA" id="ARBA00022645"/>
    </source>
</evidence>
<keyword evidence="7" id="KW-0808">Transferase</keyword>
<keyword evidence="7" id="KW-0328">Glycosyltransferase</keyword>
<dbReference type="Gene3D" id="1.10.150.770">
    <property type="match status" value="1"/>
</dbReference>
<feature type="domain" description="Penicillin-binding protein dimerisation" evidence="6">
    <location>
        <begin position="92"/>
        <end position="216"/>
    </location>
</feature>
<dbReference type="EC" id="2.4.1.129" evidence="7"/>